<dbReference type="InterPro" id="IPR050282">
    <property type="entry name" value="Cycloisomerase_2"/>
</dbReference>
<evidence type="ECO:0000256" key="2">
    <source>
        <dbReference type="SAM" id="MobiDB-lite"/>
    </source>
</evidence>
<dbReference type="GO" id="GO:0005829">
    <property type="term" value="C:cytosol"/>
    <property type="evidence" value="ECO:0007669"/>
    <property type="project" value="TreeGrafter"/>
</dbReference>
<dbReference type="InterPro" id="IPR015943">
    <property type="entry name" value="WD40/YVTN_repeat-like_dom_sf"/>
</dbReference>
<name>A0A2N5N6V3_9BACL</name>
<dbReference type="Pfam" id="PF10282">
    <property type="entry name" value="Lactonase"/>
    <property type="match status" value="1"/>
</dbReference>
<reference evidence="3 4" key="1">
    <citation type="submission" date="2017-05" db="EMBL/GenBank/DDBJ databases">
        <title>Functional genome analysis of Paenibacillus pasadenensis strain R16: insights on endophytic life style and antifungal activity.</title>
        <authorList>
            <person name="Passera A."/>
            <person name="Marcolungo L."/>
            <person name="Casati P."/>
            <person name="Brasca M."/>
            <person name="Quaglino F."/>
            <person name="Delledonne M."/>
        </authorList>
    </citation>
    <scope>NUCLEOTIDE SEQUENCE [LARGE SCALE GENOMIC DNA]</scope>
    <source>
        <strain evidence="3 4">R16</strain>
    </source>
</reference>
<dbReference type="PANTHER" id="PTHR30344">
    <property type="entry name" value="6-PHOSPHOGLUCONOLACTONASE-RELATED"/>
    <property type="match status" value="1"/>
</dbReference>
<dbReference type="EMBL" id="NFEZ01000004">
    <property type="protein sequence ID" value="PLT46045.1"/>
    <property type="molecule type" value="Genomic_DNA"/>
</dbReference>
<dbReference type="PANTHER" id="PTHR30344:SF1">
    <property type="entry name" value="6-PHOSPHOGLUCONOLACTONASE"/>
    <property type="match status" value="1"/>
</dbReference>
<gene>
    <name evidence="3" type="ORF">B8V81_4476</name>
</gene>
<dbReference type="SUPFAM" id="SSF51004">
    <property type="entry name" value="C-terminal (heme d1) domain of cytochrome cd1-nitrite reductase"/>
    <property type="match status" value="1"/>
</dbReference>
<dbReference type="Gene3D" id="2.130.10.10">
    <property type="entry name" value="YVTN repeat-like/Quinoprotein amine dehydrogenase"/>
    <property type="match status" value="1"/>
</dbReference>
<dbReference type="EC" id="3.1.1.31" evidence="3"/>
<evidence type="ECO:0000313" key="4">
    <source>
        <dbReference type="Proteomes" id="UP000234789"/>
    </source>
</evidence>
<comment type="caution">
    <text evidence="3">The sequence shown here is derived from an EMBL/GenBank/DDBJ whole genome shotgun (WGS) entry which is preliminary data.</text>
</comment>
<evidence type="ECO:0000313" key="3">
    <source>
        <dbReference type="EMBL" id="PLT46045.1"/>
    </source>
</evidence>
<keyword evidence="3" id="KW-0378">Hydrolase</keyword>
<protein>
    <submittedName>
        <fullName evidence="3">6-phosphogluconolactonase</fullName>
        <ecNumber evidence="3">3.1.1.31</ecNumber>
    </submittedName>
</protein>
<dbReference type="InterPro" id="IPR019405">
    <property type="entry name" value="Lactonase_7-beta_prop"/>
</dbReference>
<dbReference type="GO" id="GO:0017057">
    <property type="term" value="F:6-phosphogluconolactonase activity"/>
    <property type="evidence" value="ECO:0007669"/>
    <property type="project" value="UniProtKB-EC"/>
</dbReference>
<sequence>MKLMNEKKTYLFVGSYAKPEGPGVYLYRWNEEELALEPLAEADGLRNPTFLNVDPEGGKLYAISEGVNEAGGKSGTAVSYRFDAGEGTLERIGEAPTTDGPTCHIERSSDGRRLVVVSYHGGMAGLMELEEDGTIGRRLDQPQHEGSSVDPERQDRPHPHSTRFSPDGRWAFVQDLGLDLIRTYRLEDDRMVPVRDNRIHPGAGPRHLAFHPEGRFAYVINEVDSTVSVLGYEPETGELAELGHVPTLPDGWQGDNTCAEVAVSADGRFVYGSNRGHDSLVVFAARNGGRMLEPIQHISVEGRHPRHFALLPGGRWLLAANKDTDGISIFSVDAESGKLAYTGKKHAVSQPVCIQPFQA</sequence>
<proteinExistence type="inferred from homology"/>
<evidence type="ECO:0000256" key="1">
    <source>
        <dbReference type="ARBA" id="ARBA00005564"/>
    </source>
</evidence>
<comment type="similarity">
    <text evidence="1">Belongs to the cycloisomerase 2 family.</text>
</comment>
<keyword evidence="4" id="KW-1185">Reference proteome</keyword>
<dbReference type="InterPro" id="IPR011048">
    <property type="entry name" value="Haem_d1_sf"/>
</dbReference>
<dbReference type="AlphaFoldDB" id="A0A2N5N6V3"/>
<dbReference type="Proteomes" id="UP000234789">
    <property type="component" value="Unassembled WGS sequence"/>
</dbReference>
<feature type="region of interest" description="Disordered" evidence="2">
    <location>
        <begin position="138"/>
        <end position="166"/>
    </location>
</feature>
<organism evidence="3 4">
    <name type="scientific">Paenibacillus pasadenensis</name>
    <dbReference type="NCBI Taxonomy" id="217090"/>
    <lineage>
        <taxon>Bacteria</taxon>
        <taxon>Bacillati</taxon>
        <taxon>Bacillota</taxon>
        <taxon>Bacilli</taxon>
        <taxon>Bacillales</taxon>
        <taxon>Paenibacillaceae</taxon>
        <taxon>Paenibacillus</taxon>
    </lineage>
</organism>
<accession>A0A2N5N6V3</accession>